<keyword evidence="2" id="KW-1003">Cell membrane</keyword>
<keyword evidence="3 6" id="KW-0812">Transmembrane</keyword>
<feature type="transmembrane region" description="Helical" evidence="6">
    <location>
        <begin position="310"/>
        <end position="334"/>
    </location>
</feature>
<feature type="transmembrane region" description="Helical" evidence="6">
    <location>
        <begin position="377"/>
        <end position="395"/>
    </location>
</feature>
<evidence type="ECO:0000313" key="7">
    <source>
        <dbReference type="EMBL" id="RIV27238.1"/>
    </source>
</evidence>
<dbReference type="GO" id="GO:0005886">
    <property type="term" value="C:plasma membrane"/>
    <property type="evidence" value="ECO:0007669"/>
    <property type="project" value="UniProtKB-SubCell"/>
</dbReference>
<evidence type="ECO:0000256" key="3">
    <source>
        <dbReference type="ARBA" id="ARBA00022692"/>
    </source>
</evidence>
<dbReference type="EMBL" id="QXED01000001">
    <property type="protein sequence ID" value="RIV27238.1"/>
    <property type="molecule type" value="Genomic_DNA"/>
</dbReference>
<sequence>MQLSVKRLSRLLRSNAVISLMGNGASAVLGFVMLGVLTRLMPKDELGRWLLFLTYFTLFDVVRNGFVLNGFIRHATAEHTNVPVFRRWVGAAWQLSALLTGSVALLVLGLAVLVPADWFSDSGNWSDGFGWFLTLMLVSMPASHSMWFWHAQSRFTPIQIIRPGIQALQLVLIGVGWMQFGQLTSTWLYQSYALAYGSVSVGVVLFGGSRLRDVRLGTKAERQALFDFGKFSTGTLLLSNLLRSSSTFLISAFLGPAAVTVYTLPQRLLELVEMPTRSIVITAIPQLVALHQQQKIGRFAEEFHRHAGQLWIALLPVAVGGFIFAEPLVTLLGGTGYEDSVLVLRFFMVYAALLPLERYSGVGLDALGLPNRNLQKVIIMLLVNVIGTVIALYLFKSVASVAFVSIATFLSGLLLGFRMMKPHAAVSLPTTLRVGWQQGGYLLNRVRHEFAR</sequence>
<dbReference type="Proteomes" id="UP000283523">
    <property type="component" value="Unassembled WGS sequence"/>
</dbReference>
<dbReference type="InterPro" id="IPR050833">
    <property type="entry name" value="Poly_Biosynth_Transport"/>
</dbReference>
<feature type="transmembrane region" description="Helical" evidence="6">
    <location>
        <begin position="128"/>
        <end position="148"/>
    </location>
</feature>
<dbReference type="PANTHER" id="PTHR30250">
    <property type="entry name" value="PST FAMILY PREDICTED COLANIC ACID TRANSPORTER"/>
    <property type="match status" value="1"/>
</dbReference>
<comment type="subcellular location">
    <subcellularLocation>
        <location evidence="1">Cell membrane</location>
        <topology evidence="1">Multi-pass membrane protein</topology>
    </subcellularLocation>
</comment>
<evidence type="ECO:0000256" key="2">
    <source>
        <dbReference type="ARBA" id="ARBA00022475"/>
    </source>
</evidence>
<gene>
    <name evidence="7" type="ORF">DYU11_02685</name>
</gene>
<evidence type="ECO:0000256" key="5">
    <source>
        <dbReference type="ARBA" id="ARBA00023136"/>
    </source>
</evidence>
<dbReference type="RefSeq" id="WP_119666090.1">
    <property type="nucleotide sequence ID" value="NZ_QXED01000001.1"/>
</dbReference>
<organism evidence="7 8">
    <name type="scientific">Fibrisoma montanum</name>
    <dbReference type="NCBI Taxonomy" id="2305895"/>
    <lineage>
        <taxon>Bacteria</taxon>
        <taxon>Pseudomonadati</taxon>
        <taxon>Bacteroidota</taxon>
        <taxon>Cytophagia</taxon>
        <taxon>Cytophagales</taxon>
        <taxon>Spirosomataceae</taxon>
        <taxon>Fibrisoma</taxon>
    </lineage>
</organism>
<dbReference type="PANTHER" id="PTHR30250:SF11">
    <property type="entry name" value="O-ANTIGEN TRANSPORTER-RELATED"/>
    <property type="match status" value="1"/>
</dbReference>
<feature type="transmembrane region" description="Helical" evidence="6">
    <location>
        <begin position="192"/>
        <end position="212"/>
    </location>
</feature>
<feature type="transmembrane region" description="Helical" evidence="6">
    <location>
        <begin position="49"/>
        <end position="72"/>
    </location>
</feature>
<dbReference type="AlphaFoldDB" id="A0A418MIG2"/>
<keyword evidence="4 6" id="KW-1133">Transmembrane helix</keyword>
<proteinExistence type="predicted"/>
<feature type="transmembrane region" description="Helical" evidence="6">
    <location>
        <begin position="160"/>
        <end position="180"/>
    </location>
</feature>
<evidence type="ECO:0000256" key="1">
    <source>
        <dbReference type="ARBA" id="ARBA00004651"/>
    </source>
</evidence>
<feature type="transmembrane region" description="Helical" evidence="6">
    <location>
        <begin position="401"/>
        <end position="417"/>
    </location>
</feature>
<feature type="transmembrane region" description="Helical" evidence="6">
    <location>
        <begin position="12"/>
        <end position="37"/>
    </location>
</feature>
<feature type="transmembrane region" description="Helical" evidence="6">
    <location>
        <begin position="340"/>
        <end position="356"/>
    </location>
</feature>
<feature type="transmembrane region" description="Helical" evidence="6">
    <location>
        <begin position="93"/>
        <end position="116"/>
    </location>
</feature>
<evidence type="ECO:0000313" key="8">
    <source>
        <dbReference type="Proteomes" id="UP000283523"/>
    </source>
</evidence>
<keyword evidence="5 6" id="KW-0472">Membrane</keyword>
<dbReference type="OrthoDB" id="629958at2"/>
<accession>A0A418MIG2</accession>
<evidence type="ECO:0000256" key="6">
    <source>
        <dbReference type="SAM" id="Phobius"/>
    </source>
</evidence>
<keyword evidence="8" id="KW-1185">Reference proteome</keyword>
<protein>
    <submittedName>
        <fullName evidence="7">Lipopolysaccharide biosynthesis protein</fullName>
    </submittedName>
</protein>
<evidence type="ECO:0000256" key="4">
    <source>
        <dbReference type="ARBA" id="ARBA00022989"/>
    </source>
</evidence>
<name>A0A418MIG2_9BACT</name>
<reference evidence="7 8" key="1">
    <citation type="submission" date="2018-08" db="EMBL/GenBank/DDBJ databases">
        <title>Fibrisoma montanum sp. nov., isolated from Danxia mountain soil.</title>
        <authorList>
            <person name="Huang Y."/>
        </authorList>
    </citation>
    <scope>NUCLEOTIDE SEQUENCE [LARGE SCALE GENOMIC DNA]</scope>
    <source>
        <strain evidence="7 8">HYT19</strain>
    </source>
</reference>
<dbReference type="Pfam" id="PF13440">
    <property type="entry name" value="Polysacc_synt_3"/>
    <property type="match status" value="1"/>
</dbReference>
<comment type="caution">
    <text evidence="7">The sequence shown here is derived from an EMBL/GenBank/DDBJ whole genome shotgun (WGS) entry which is preliminary data.</text>
</comment>